<comment type="catalytic activity">
    <reaction evidence="5">
        <text>The enzyme shows specific recognition of a C-terminal tripeptide, Xaa-Yaa-Zaa, in which Xaa is preferably Ala or Leu, Yaa is preferably Ala or Tyr, and Zaa is preferably Ala, but then cleaves at a variable distance from the C-terminus. A typical cleavage is -Ala-Ala-|-Arg-Ala-Ala-Lys-Glu-Asn-Tyr-Ala-Leu-Ala-Ala.</text>
        <dbReference type="EC" id="3.4.21.102"/>
    </reaction>
</comment>
<dbReference type="AlphaFoldDB" id="G9QGR9"/>
<dbReference type="InterPro" id="IPR004447">
    <property type="entry name" value="Peptidase_S41A"/>
</dbReference>
<dbReference type="SUPFAM" id="SSF47090">
    <property type="entry name" value="PGBD-like"/>
    <property type="match status" value="1"/>
</dbReference>
<organism evidence="10 11">
    <name type="scientific">Bacillus smithii 7_3_47FAA</name>
    <dbReference type="NCBI Taxonomy" id="665952"/>
    <lineage>
        <taxon>Bacteria</taxon>
        <taxon>Bacillati</taxon>
        <taxon>Bacillota</taxon>
        <taxon>Bacilli</taxon>
        <taxon>Bacillales</taxon>
        <taxon>Bacillaceae</taxon>
        <taxon>Bacillus</taxon>
    </lineage>
</organism>
<dbReference type="EMBL" id="ACWF01000004">
    <property type="protein sequence ID" value="EHL79646.1"/>
    <property type="molecule type" value="Genomic_DNA"/>
</dbReference>
<evidence type="ECO:0000256" key="1">
    <source>
        <dbReference type="ARBA" id="ARBA00009179"/>
    </source>
</evidence>
<dbReference type="Pfam" id="PF01471">
    <property type="entry name" value="PG_binding_1"/>
    <property type="match status" value="1"/>
</dbReference>
<dbReference type="GO" id="GO:0007165">
    <property type="term" value="P:signal transduction"/>
    <property type="evidence" value="ECO:0007669"/>
    <property type="project" value="TreeGrafter"/>
</dbReference>
<dbReference type="Gene3D" id="1.10.101.10">
    <property type="entry name" value="PGBD-like superfamily/PGBD"/>
    <property type="match status" value="1"/>
</dbReference>
<dbReference type="InterPro" id="IPR041489">
    <property type="entry name" value="PDZ_6"/>
</dbReference>
<dbReference type="NCBIfam" id="TIGR00225">
    <property type="entry name" value="prc"/>
    <property type="match status" value="1"/>
</dbReference>
<dbReference type="RefSeq" id="WP_003352356.1">
    <property type="nucleotide sequence ID" value="NZ_JH414740.1"/>
</dbReference>
<dbReference type="GO" id="GO:0004252">
    <property type="term" value="F:serine-type endopeptidase activity"/>
    <property type="evidence" value="ECO:0007669"/>
    <property type="project" value="UniProtKB-EC"/>
</dbReference>
<dbReference type="InterPro" id="IPR005151">
    <property type="entry name" value="Tail-specific_protease"/>
</dbReference>
<dbReference type="InterPro" id="IPR036365">
    <property type="entry name" value="PGBD-like_sf"/>
</dbReference>
<dbReference type="InterPro" id="IPR001478">
    <property type="entry name" value="PDZ"/>
</dbReference>
<dbReference type="HOGENOM" id="CLU_017295_3_0_9"/>
<dbReference type="InterPro" id="IPR036366">
    <property type="entry name" value="PGBDSf"/>
</dbReference>
<dbReference type="FunFam" id="3.30.750.44:FF:000001">
    <property type="entry name" value="S41 family peptidase"/>
    <property type="match status" value="1"/>
</dbReference>
<dbReference type="CDD" id="cd07560">
    <property type="entry name" value="Peptidase_S41_CPP"/>
    <property type="match status" value="1"/>
</dbReference>
<dbReference type="Gene3D" id="3.30.750.44">
    <property type="match status" value="1"/>
</dbReference>
<keyword evidence="4 7" id="KW-0720">Serine protease</keyword>
<proteinExistence type="inferred from homology"/>
<dbReference type="Pfam" id="PF03572">
    <property type="entry name" value="Peptidase_S41"/>
    <property type="match status" value="1"/>
</dbReference>
<dbReference type="PANTHER" id="PTHR32060">
    <property type="entry name" value="TAIL-SPECIFIC PROTEASE"/>
    <property type="match status" value="1"/>
</dbReference>
<feature type="signal peptide" evidence="8">
    <location>
        <begin position="1"/>
        <end position="23"/>
    </location>
</feature>
<sequence length="488" mass="54049">MKRKWAALLVSCSFLTGAGSTYAGLKIWDQRAPQESREPGQTGEASYKLTDELHKVEVAYELISKKYVKKVNSGQLVEGAISGMLAALKDPYSVYMDAETAHQFNDSLDSAFEGIGAEITVRNGKVFIVSPLKDSPAEKAGLKPNDQIIKVNGKNVEGLDLYKATEKIRGKKGTSVTLEVRRDGAAKPLTFKVKRGEIPIQTVNGKIKKEHGKRIGYIEITSFSEETGKDFKKKLKQLEKEHIKGLVLDVRGNPGGLLTSVEEILKELVTDHKPYLQIEERSGKKVEYYSTTKKAKPYPIVVLTDGGSASASEILAAALKEAEGYTLIGQKTFGKGTVQQAVPLSDGSNIKLTTYKWLTPNGNWIHHKGIEPNIVVKQPDYFYVHPLQIEKPLKKDMNTDQVKNAQEMLDGLGYAPGRTDGYFSAQTEKAVRAFQMENRIKVNGQIDKQTAQMLETKIMEAMKKDKNDLQLNVALKVVSDDEKIGKTK</sequence>
<protein>
    <recommendedName>
        <fullName evidence="6">C-terminal processing peptidase</fullName>
        <ecNumber evidence="6">3.4.21.102</ecNumber>
    </recommendedName>
</protein>
<dbReference type="GO" id="GO:0006508">
    <property type="term" value="P:proteolysis"/>
    <property type="evidence" value="ECO:0007669"/>
    <property type="project" value="UniProtKB-KW"/>
</dbReference>
<keyword evidence="2 7" id="KW-0645">Protease</keyword>
<dbReference type="SMART" id="SM00245">
    <property type="entry name" value="TSPc"/>
    <property type="match status" value="1"/>
</dbReference>
<evidence type="ECO:0000256" key="3">
    <source>
        <dbReference type="ARBA" id="ARBA00022801"/>
    </source>
</evidence>
<dbReference type="Proteomes" id="UP000011747">
    <property type="component" value="Unassembled WGS sequence"/>
</dbReference>
<dbReference type="SMART" id="SM00228">
    <property type="entry name" value="PDZ"/>
    <property type="match status" value="1"/>
</dbReference>
<name>G9QGR9_9BACI</name>
<dbReference type="PROSITE" id="PS50106">
    <property type="entry name" value="PDZ"/>
    <property type="match status" value="1"/>
</dbReference>
<dbReference type="PANTHER" id="PTHR32060:SF29">
    <property type="entry name" value="CARBOXY-TERMINAL PROCESSING PROTEASE CTPB"/>
    <property type="match status" value="1"/>
</dbReference>
<comment type="caution">
    <text evidence="10">The sequence shown here is derived from an EMBL/GenBank/DDBJ whole genome shotgun (WGS) entry which is preliminary data.</text>
</comment>
<comment type="similarity">
    <text evidence="1 7">Belongs to the peptidase S41A family.</text>
</comment>
<evidence type="ECO:0000313" key="11">
    <source>
        <dbReference type="Proteomes" id="UP000011747"/>
    </source>
</evidence>
<dbReference type="PATRIC" id="fig|665952.3.peg.89"/>
<evidence type="ECO:0000256" key="5">
    <source>
        <dbReference type="ARBA" id="ARBA00051784"/>
    </source>
</evidence>
<dbReference type="InterPro" id="IPR002477">
    <property type="entry name" value="Peptidoglycan-bd-like"/>
</dbReference>
<evidence type="ECO:0000313" key="10">
    <source>
        <dbReference type="EMBL" id="EHL79646.1"/>
    </source>
</evidence>
<accession>G9QGR9</accession>
<dbReference type="EC" id="3.4.21.102" evidence="6"/>
<keyword evidence="3 7" id="KW-0378">Hydrolase</keyword>
<feature type="domain" description="PDZ" evidence="9">
    <location>
        <begin position="93"/>
        <end position="169"/>
    </location>
</feature>
<reference evidence="10 11" key="1">
    <citation type="submission" date="2011-09" db="EMBL/GenBank/DDBJ databases">
        <title>The Genome Sequence of Bacillus smithii 7_3_47FAA.</title>
        <authorList>
            <consortium name="The Broad Institute Genome Sequencing Platform"/>
            <person name="Earl A."/>
            <person name="Ward D."/>
            <person name="Feldgarden M."/>
            <person name="Gevers D."/>
            <person name="Daigneault M."/>
            <person name="Strauss J."/>
            <person name="Allen-Vercoe E."/>
            <person name="Young S.K."/>
            <person name="Zeng Q."/>
            <person name="Gargeya S."/>
            <person name="Fitzgerald M."/>
            <person name="Haas B."/>
            <person name="Abouelleil A."/>
            <person name="Alvarado L."/>
            <person name="Arachchi H.M."/>
            <person name="Berlin A."/>
            <person name="Brown A."/>
            <person name="Chapman S.B."/>
            <person name="Chen Z."/>
            <person name="Dunbar C."/>
            <person name="Freedman E."/>
            <person name="Gearin G."/>
            <person name="Goldberg J."/>
            <person name="Griggs A."/>
            <person name="Gujja S."/>
            <person name="Heiman D."/>
            <person name="Howarth C."/>
            <person name="Larson L."/>
            <person name="Lui A."/>
            <person name="MacDonald P.J.P."/>
            <person name="Montmayeur A."/>
            <person name="Murphy C."/>
            <person name="Neiman D."/>
            <person name="Pearson M."/>
            <person name="Priest M."/>
            <person name="Roberts A."/>
            <person name="Saif S."/>
            <person name="Shea T."/>
            <person name="Shenoy N."/>
            <person name="Sisk P."/>
            <person name="Stolte C."/>
            <person name="Sykes S."/>
            <person name="Wortman J."/>
            <person name="Nusbaum C."/>
            <person name="Birren B."/>
        </authorList>
    </citation>
    <scope>NUCLEOTIDE SEQUENCE [LARGE SCALE GENOMIC DNA]</scope>
    <source>
        <strain evidence="10 11">7_3_47FAA</strain>
    </source>
</reference>
<dbReference type="InterPro" id="IPR029045">
    <property type="entry name" value="ClpP/crotonase-like_dom_sf"/>
</dbReference>
<dbReference type="CDD" id="cd06782">
    <property type="entry name" value="cpPDZ_CPP-like"/>
    <property type="match status" value="1"/>
</dbReference>
<dbReference type="SUPFAM" id="SSF50156">
    <property type="entry name" value="PDZ domain-like"/>
    <property type="match status" value="1"/>
</dbReference>
<evidence type="ECO:0000259" key="9">
    <source>
        <dbReference type="PROSITE" id="PS50106"/>
    </source>
</evidence>
<dbReference type="Pfam" id="PF22694">
    <property type="entry name" value="CtpB_N-like"/>
    <property type="match status" value="1"/>
</dbReference>
<feature type="chain" id="PRO_5003526009" description="C-terminal processing peptidase" evidence="8">
    <location>
        <begin position="24"/>
        <end position="488"/>
    </location>
</feature>
<dbReference type="SUPFAM" id="SSF52096">
    <property type="entry name" value="ClpP/crotonase"/>
    <property type="match status" value="1"/>
</dbReference>
<dbReference type="Gene3D" id="3.90.226.10">
    <property type="entry name" value="2-enoyl-CoA Hydratase, Chain A, domain 1"/>
    <property type="match status" value="1"/>
</dbReference>
<dbReference type="GO" id="GO:0030288">
    <property type="term" value="C:outer membrane-bounded periplasmic space"/>
    <property type="evidence" value="ECO:0007669"/>
    <property type="project" value="TreeGrafter"/>
</dbReference>
<dbReference type="Pfam" id="PF17820">
    <property type="entry name" value="PDZ_6"/>
    <property type="match status" value="1"/>
</dbReference>
<keyword evidence="11" id="KW-1185">Reference proteome</keyword>
<evidence type="ECO:0000256" key="4">
    <source>
        <dbReference type="ARBA" id="ARBA00022825"/>
    </source>
</evidence>
<gene>
    <name evidence="10" type="ORF">HMPREF1015_00978</name>
</gene>
<dbReference type="Gene3D" id="2.30.42.10">
    <property type="match status" value="1"/>
</dbReference>
<dbReference type="MEROPS" id="S41.007"/>
<evidence type="ECO:0000256" key="6">
    <source>
        <dbReference type="ARBA" id="ARBA00066637"/>
    </source>
</evidence>
<evidence type="ECO:0000256" key="7">
    <source>
        <dbReference type="RuleBase" id="RU004404"/>
    </source>
</evidence>
<dbReference type="FunFam" id="2.30.42.10:FF:000063">
    <property type="entry name" value="Peptidase, S41 family"/>
    <property type="match status" value="1"/>
</dbReference>
<evidence type="ECO:0000256" key="2">
    <source>
        <dbReference type="ARBA" id="ARBA00022670"/>
    </source>
</evidence>
<dbReference type="InterPro" id="IPR036034">
    <property type="entry name" value="PDZ_sf"/>
</dbReference>
<evidence type="ECO:0000256" key="8">
    <source>
        <dbReference type="SAM" id="SignalP"/>
    </source>
</evidence>
<keyword evidence="8" id="KW-0732">Signal</keyword>
<dbReference type="InterPro" id="IPR055210">
    <property type="entry name" value="CtpA/B_N"/>
</dbReference>